<dbReference type="AlphaFoldDB" id="A0A1H5MSR0"/>
<evidence type="ECO:0000313" key="3">
    <source>
        <dbReference type="Proteomes" id="UP000182725"/>
    </source>
</evidence>
<organism evidence="2 3">
    <name type="scientific">Arthrobacter alpinus</name>
    <dbReference type="NCBI Taxonomy" id="656366"/>
    <lineage>
        <taxon>Bacteria</taxon>
        <taxon>Bacillati</taxon>
        <taxon>Actinomycetota</taxon>
        <taxon>Actinomycetes</taxon>
        <taxon>Micrococcales</taxon>
        <taxon>Micrococcaceae</taxon>
        <taxon>Arthrobacter</taxon>
    </lineage>
</organism>
<feature type="transmembrane region" description="Helical" evidence="1">
    <location>
        <begin position="51"/>
        <end position="73"/>
    </location>
</feature>
<dbReference type="Pfam" id="PF04020">
    <property type="entry name" value="Phage_holin_4_2"/>
    <property type="match status" value="1"/>
</dbReference>
<dbReference type="PANTHER" id="PTHR37309:SF1">
    <property type="entry name" value="SLR0284 PROTEIN"/>
    <property type="match status" value="1"/>
</dbReference>
<dbReference type="PANTHER" id="PTHR37309">
    <property type="entry name" value="SLR0284 PROTEIN"/>
    <property type="match status" value="1"/>
</dbReference>
<reference evidence="2 3" key="1">
    <citation type="submission" date="2016-10" db="EMBL/GenBank/DDBJ databases">
        <authorList>
            <person name="de Groot N.N."/>
        </authorList>
    </citation>
    <scope>NUCLEOTIDE SEQUENCE [LARGE SCALE GENOMIC DNA]</scope>
    <source>
        <strain evidence="2 3">DSM 22274</strain>
    </source>
</reference>
<dbReference type="InterPro" id="IPR007165">
    <property type="entry name" value="Phage_holin_4_2"/>
</dbReference>
<name>A0A1H5MSR0_9MICC</name>
<keyword evidence="1" id="KW-0812">Transmembrane</keyword>
<dbReference type="Proteomes" id="UP000182725">
    <property type="component" value="Unassembled WGS sequence"/>
</dbReference>
<protein>
    <submittedName>
        <fullName evidence="2">Putative membrane protein</fullName>
    </submittedName>
</protein>
<evidence type="ECO:0000313" key="2">
    <source>
        <dbReference type="EMBL" id="SEE92405.1"/>
    </source>
</evidence>
<sequence length="148" mass="15691">MWNYGVMGRIVIRVAINALALWVAGWILPGMDIASTTIVGNDVAGASGSANVINTVLAYLFIGLLFGIVNALVKPVVKLLSLPVTVLTLGLFTIVINAAMLWLTAWVTTFTPISLTIDDFFWTAILAALIISVVSMLAGGLGKSDSRR</sequence>
<accession>A0A1H5MSR0</accession>
<feature type="transmembrane region" description="Helical" evidence="1">
    <location>
        <begin position="120"/>
        <end position="142"/>
    </location>
</feature>
<gene>
    <name evidence="2" type="ORF">SAMN04489740_3121</name>
</gene>
<evidence type="ECO:0000256" key="1">
    <source>
        <dbReference type="SAM" id="Phobius"/>
    </source>
</evidence>
<keyword evidence="1" id="KW-0472">Membrane</keyword>
<keyword evidence="1" id="KW-1133">Transmembrane helix</keyword>
<dbReference type="EMBL" id="FNTV01000001">
    <property type="protein sequence ID" value="SEE92405.1"/>
    <property type="molecule type" value="Genomic_DNA"/>
</dbReference>
<feature type="transmembrane region" description="Helical" evidence="1">
    <location>
        <begin position="12"/>
        <end position="31"/>
    </location>
</feature>
<proteinExistence type="predicted"/>
<feature type="transmembrane region" description="Helical" evidence="1">
    <location>
        <begin position="85"/>
        <end position="108"/>
    </location>
</feature>